<evidence type="ECO:0000256" key="4">
    <source>
        <dbReference type="ARBA" id="ARBA00022989"/>
    </source>
</evidence>
<reference evidence="10 11" key="2">
    <citation type="journal article" date="2013" name="Genome Biol. Evol.">
        <title>Genome sequencing of Giardia lamblia genotypes A2 and B isolates (DH and GS) and comparative analysis with the genomes of genotypes A1 and E (WB and Pig).</title>
        <authorList>
            <person name="Adam R.D."/>
            <person name="Dahlstrom E.W."/>
            <person name="Martens C.A."/>
            <person name="Bruno D.P."/>
            <person name="Barbian K.D."/>
            <person name="Ricklefs S.M."/>
            <person name="Hernandez M.M."/>
            <person name="Narla N.P."/>
            <person name="Patel R.B."/>
            <person name="Porcella S.F."/>
            <person name="Nash T.E."/>
        </authorList>
    </citation>
    <scope>NUCLEOTIDE SEQUENCE [LARGE SCALE GENOMIC DNA]</scope>
    <source>
        <strain evidence="10 11">DH</strain>
    </source>
</reference>
<feature type="transmembrane region" description="Helical" evidence="7">
    <location>
        <begin position="79"/>
        <end position="103"/>
    </location>
</feature>
<gene>
    <name evidence="10" type="ORF">DHA2_153342</name>
</gene>
<dbReference type="GO" id="GO:0016020">
    <property type="term" value="C:membrane"/>
    <property type="evidence" value="ECO:0007669"/>
    <property type="project" value="UniProtKB-SubCell"/>
</dbReference>
<comment type="subcellular location">
    <subcellularLocation>
        <location evidence="1">Membrane</location>
        <topology evidence="1">Multi-pass membrane protein</topology>
    </subcellularLocation>
</comment>
<evidence type="ECO:0000256" key="7">
    <source>
        <dbReference type="RuleBase" id="RU079119"/>
    </source>
</evidence>
<dbReference type="VEuPathDB" id="GiardiaDB:GL50803_0042184"/>
<feature type="region of interest" description="Disordered" evidence="8">
    <location>
        <begin position="433"/>
        <end position="457"/>
    </location>
</feature>
<sequence>MGKAQIPPTSKYSLARIYVYCMVSCVDKIFCTACCKARVRGCTVCAQKFLAYLIFGLILAANLAGVVEISILWKRPEVVILFLVVIGYALIVVSVHFCFAVWLDPGFTTPSYGGIRRKCLICDKAKPIRAHHCKICNRCVLKYDHHCPWIGNCVGLNNYGHFWCFLLWAIITQCLCILYNVLGTVFVFQLLVAYLPIVSIVVAAIVIAGISILFNMHVIMIRNNMTTIEYFKWKDSKASLQHYTNHYTLGSSGANIAQVISPIWAIGVPWRIRPRHSGLWTYCYDQNVELAVPKVETNHSIEVMHTPQLFTKQLDANPTAQLEPTVTASITHNAMPSNARTYPQPVNARKRRHEPPRTSVRLDVMGPYTIGSLNYPSSTINNPTTLSLYASRPRTSESIITASSRPSSAAPSRVTTPPVIQMDPMAYHSNSFSSPSRVVAFSPSKSPTTQPRSPNIFDRIVQGLEN</sequence>
<name>V6TB85_GIAIN</name>
<keyword evidence="4 7" id="KW-1133">Transmembrane helix</keyword>
<reference evidence="11" key="1">
    <citation type="submission" date="2012-02" db="EMBL/GenBank/DDBJ databases">
        <title>Genome sequencing of Giardia lamblia Genotypes A2 and B isolates (DH and GS) and comparative analysis with the genomes of Genotypes A1 and E (WB and Pig).</title>
        <authorList>
            <person name="Adam R."/>
            <person name="Dahlstrom E."/>
            <person name="Martens C."/>
            <person name="Bruno D."/>
            <person name="Barbian K."/>
            <person name="Porcella S.F."/>
            <person name="Nash T."/>
        </authorList>
    </citation>
    <scope>NUCLEOTIDE SEQUENCE</scope>
    <source>
        <strain evidence="11">DH</strain>
    </source>
</reference>
<evidence type="ECO:0000256" key="6">
    <source>
        <dbReference type="ARBA" id="ARBA00023315"/>
    </source>
</evidence>
<comment type="domain">
    <text evidence="7">The DHHC domain is required for palmitoyltransferase activity.</text>
</comment>
<feature type="transmembrane region" description="Helical" evidence="7">
    <location>
        <begin position="49"/>
        <end position="73"/>
    </location>
</feature>
<dbReference type="InterPro" id="IPR039859">
    <property type="entry name" value="PFA4/ZDH16/20/ERF2-like"/>
</dbReference>
<keyword evidence="2 7" id="KW-0808">Transferase</keyword>
<feature type="domain" description="Palmitoyltransferase DHHC" evidence="9">
    <location>
        <begin position="116"/>
        <end position="234"/>
    </location>
</feature>
<evidence type="ECO:0000259" key="9">
    <source>
        <dbReference type="Pfam" id="PF01529"/>
    </source>
</evidence>
<dbReference type="VEuPathDB" id="GiardiaDB:QR46_2703"/>
<organism evidence="10 11">
    <name type="scientific">Giardia intestinalis</name>
    <name type="common">Giardia lamblia</name>
    <dbReference type="NCBI Taxonomy" id="5741"/>
    <lineage>
        <taxon>Eukaryota</taxon>
        <taxon>Metamonada</taxon>
        <taxon>Diplomonadida</taxon>
        <taxon>Hexamitidae</taxon>
        <taxon>Giardiinae</taxon>
        <taxon>Giardia</taxon>
    </lineage>
</organism>
<dbReference type="InterPro" id="IPR001594">
    <property type="entry name" value="Palmitoyltrfase_DHHC"/>
</dbReference>
<feature type="compositionally biased region" description="Polar residues" evidence="8">
    <location>
        <begin position="443"/>
        <end position="453"/>
    </location>
</feature>
<dbReference type="PANTHER" id="PTHR12246">
    <property type="entry name" value="PALMITOYLTRANSFERASE ZDHHC16"/>
    <property type="match status" value="1"/>
</dbReference>
<evidence type="ECO:0000256" key="3">
    <source>
        <dbReference type="ARBA" id="ARBA00022692"/>
    </source>
</evidence>
<comment type="catalytic activity">
    <reaction evidence="7">
        <text>L-cysteinyl-[protein] + hexadecanoyl-CoA = S-hexadecanoyl-L-cysteinyl-[protein] + CoA</text>
        <dbReference type="Rhea" id="RHEA:36683"/>
        <dbReference type="Rhea" id="RHEA-COMP:10131"/>
        <dbReference type="Rhea" id="RHEA-COMP:11032"/>
        <dbReference type="ChEBI" id="CHEBI:29950"/>
        <dbReference type="ChEBI" id="CHEBI:57287"/>
        <dbReference type="ChEBI" id="CHEBI:57379"/>
        <dbReference type="ChEBI" id="CHEBI:74151"/>
        <dbReference type="EC" id="2.3.1.225"/>
    </reaction>
</comment>
<keyword evidence="6 7" id="KW-0012">Acyltransferase</keyword>
<feature type="transmembrane region" description="Helical" evidence="7">
    <location>
        <begin position="194"/>
        <end position="215"/>
    </location>
</feature>
<dbReference type="AlphaFoldDB" id="V6TB85"/>
<feature type="transmembrane region" description="Helical" evidence="7">
    <location>
        <begin position="165"/>
        <end position="188"/>
    </location>
</feature>
<evidence type="ECO:0000313" key="10">
    <source>
        <dbReference type="EMBL" id="ESU35662.1"/>
    </source>
</evidence>
<dbReference type="GO" id="GO:0019706">
    <property type="term" value="F:protein-cysteine S-palmitoyltransferase activity"/>
    <property type="evidence" value="ECO:0007669"/>
    <property type="project" value="UniProtKB-EC"/>
</dbReference>
<dbReference type="EC" id="2.3.1.225" evidence="7"/>
<feature type="region of interest" description="Disordered" evidence="8">
    <location>
        <begin position="335"/>
        <end position="355"/>
    </location>
</feature>
<comment type="similarity">
    <text evidence="7">Belongs to the DHHC palmitoyltransferase family.</text>
</comment>
<feature type="transmembrane region" description="Helical" evidence="7">
    <location>
        <begin position="17"/>
        <end position="37"/>
    </location>
</feature>
<evidence type="ECO:0000256" key="2">
    <source>
        <dbReference type="ARBA" id="ARBA00022679"/>
    </source>
</evidence>
<dbReference type="EMBL" id="AHGT01000073">
    <property type="protein sequence ID" value="ESU35662.1"/>
    <property type="molecule type" value="Genomic_DNA"/>
</dbReference>
<protein>
    <recommendedName>
        <fullName evidence="7">Palmitoyltransferase</fullName>
        <ecNumber evidence="7">2.3.1.225</ecNumber>
    </recommendedName>
</protein>
<accession>V6TB85</accession>
<proteinExistence type="inferred from homology"/>
<evidence type="ECO:0000256" key="8">
    <source>
        <dbReference type="SAM" id="MobiDB-lite"/>
    </source>
</evidence>
<dbReference type="VEuPathDB" id="GiardiaDB:DHA2_153342"/>
<keyword evidence="5 7" id="KW-0472">Membrane</keyword>
<evidence type="ECO:0000256" key="1">
    <source>
        <dbReference type="ARBA" id="ARBA00004141"/>
    </source>
</evidence>
<dbReference type="VEuPathDB" id="GiardiaDB:GL50581_1824"/>
<comment type="caution">
    <text evidence="10">The sequence shown here is derived from an EMBL/GenBank/DDBJ whole genome shotgun (WGS) entry which is preliminary data.</text>
</comment>
<keyword evidence="3 7" id="KW-0812">Transmembrane</keyword>
<dbReference type="PROSITE" id="PS50216">
    <property type="entry name" value="DHHC"/>
    <property type="match status" value="1"/>
</dbReference>
<evidence type="ECO:0000256" key="5">
    <source>
        <dbReference type="ARBA" id="ARBA00023136"/>
    </source>
</evidence>
<evidence type="ECO:0000313" key="11">
    <source>
        <dbReference type="Proteomes" id="UP000018320"/>
    </source>
</evidence>
<dbReference type="Proteomes" id="UP000018320">
    <property type="component" value="Unassembled WGS sequence"/>
</dbReference>
<dbReference type="Pfam" id="PF01529">
    <property type="entry name" value="DHHC"/>
    <property type="match status" value="1"/>
</dbReference>